<dbReference type="InterPro" id="IPR058625">
    <property type="entry name" value="MdtA-like_BSH"/>
</dbReference>
<dbReference type="STRING" id="631362.Thi970DRAFT_04897"/>
<keyword evidence="9" id="KW-1185">Reference proteome</keyword>
<dbReference type="InterPro" id="IPR058627">
    <property type="entry name" value="MdtA-like_C"/>
</dbReference>
<organism evidence="8 9">
    <name type="scientific">Thiorhodovibrio frisius</name>
    <dbReference type="NCBI Taxonomy" id="631362"/>
    <lineage>
        <taxon>Bacteria</taxon>
        <taxon>Pseudomonadati</taxon>
        <taxon>Pseudomonadota</taxon>
        <taxon>Gammaproteobacteria</taxon>
        <taxon>Chromatiales</taxon>
        <taxon>Chromatiaceae</taxon>
        <taxon>Thiorhodovibrio</taxon>
    </lineage>
</organism>
<name>H8Z8H4_9GAMM</name>
<evidence type="ECO:0000259" key="6">
    <source>
        <dbReference type="Pfam" id="PF25944"/>
    </source>
</evidence>
<evidence type="ECO:0000259" key="4">
    <source>
        <dbReference type="Pfam" id="PF25876"/>
    </source>
</evidence>
<evidence type="ECO:0000259" key="5">
    <source>
        <dbReference type="Pfam" id="PF25917"/>
    </source>
</evidence>
<dbReference type="Pfam" id="PF25876">
    <property type="entry name" value="HH_MFP_RND"/>
    <property type="match status" value="1"/>
</dbReference>
<feature type="region of interest" description="Disordered" evidence="3">
    <location>
        <begin position="378"/>
        <end position="403"/>
    </location>
</feature>
<feature type="domain" description="Multidrug resistance protein MdtA-like alpha-helical hairpin" evidence="4">
    <location>
        <begin position="110"/>
        <end position="178"/>
    </location>
</feature>
<comment type="similarity">
    <text evidence="2">Belongs to the membrane fusion protein (MFP) (TC 8.A.1) family.</text>
</comment>
<dbReference type="PANTHER" id="PTHR30158:SF3">
    <property type="entry name" value="MULTIDRUG EFFLUX PUMP SUBUNIT ACRA-RELATED"/>
    <property type="match status" value="1"/>
</dbReference>
<evidence type="ECO:0000256" key="2">
    <source>
        <dbReference type="ARBA" id="ARBA00009477"/>
    </source>
</evidence>
<dbReference type="RefSeq" id="WP_009151608.1">
    <property type="nucleotide sequence ID" value="NZ_CP121471.1"/>
</dbReference>
<protein>
    <submittedName>
        <fullName evidence="8">RND family efflux transporter, MFP subunit</fullName>
    </submittedName>
</protein>
<dbReference type="eggNOG" id="COG0845">
    <property type="taxonomic scope" value="Bacteria"/>
</dbReference>
<feature type="domain" description="Multidrug resistance protein MdtA-like beta-barrel" evidence="6">
    <location>
        <begin position="215"/>
        <end position="307"/>
    </location>
</feature>
<dbReference type="InterPro" id="IPR006143">
    <property type="entry name" value="RND_pump_MFP"/>
</dbReference>
<dbReference type="GO" id="GO:0030313">
    <property type="term" value="C:cell envelope"/>
    <property type="evidence" value="ECO:0007669"/>
    <property type="project" value="UniProtKB-SubCell"/>
</dbReference>
<dbReference type="HOGENOM" id="CLU_018816_2_1_6"/>
<dbReference type="AlphaFoldDB" id="H8Z8H4"/>
<dbReference type="InterPro" id="IPR058624">
    <property type="entry name" value="MdtA-like_HH"/>
</dbReference>
<dbReference type="SUPFAM" id="SSF111369">
    <property type="entry name" value="HlyD-like secretion proteins"/>
    <property type="match status" value="1"/>
</dbReference>
<dbReference type="PANTHER" id="PTHR30158">
    <property type="entry name" value="ACRA/E-RELATED COMPONENT OF DRUG EFFLUX TRANSPORTER"/>
    <property type="match status" value="1"/>
</dbReference>
<gene>
    <name evidence="8" type="ORF">Thi970DRAFT_04897</name>
</gene>
<dbReference type="GO" id="GO:0022857">
    <property type="term" value="F:transmembrane transporter activity"/>
    <property type="evidence" value="ECO:0007669"/>
    <property type="project" value="InterPro"/>
</dbReference>
<dbReference type="InterPro" id="IPR058626">
    <property type="entry name" value="MdtA-like_b-barrel"/>
</dbReference>
<evidence type="ECO:0000313" key="8">
    <source>
        <dbReference type="EMBL" id="EIC19379.1"/>
    </source>
</evidence>
<dbReference type="Gene3D" id="2.40.30.170">
    <property type="match status" value="1"/>
</dbReference>
<reference evidence="8 9" key="2">
    <citation type="submission" date="2011-11" db="EMBL/GenBank/DDBJ databases">
        <authorList>
            <consortium name="US DOE Joint Genome Institute"/>
            <person name="Lucas S."/>
            <person name="Han J."/>
            <person name="Lapidus A."/>
            <person name="Cheng J.-F."/>
            <person name="Goodwin L."/>
            <person name="Pitluck S."/>
            <person name="Peters L."/>
            <person name="Ovchinnikova G."/>
            <person name="Zhang X."/>
            <person name="Detter J.C."/>
            <person name="Han C."/>
            <person name="Tapia R."/>
            <person name="Land M."/>
            <person name="Hauser L."/>
            <person name="Kyrpides N."/>
            <person name="Ivanova N."/>
            <person name="Pagani I."/>
            <person name="Vogl K."/>
            <person name="Liu Z."/>
            <person name="Overmann J."/>
            <person name="Frigaard N.-U."/>
            <person name="Bryant D."/>
            <person name="Woyke T."/>
        </authorList>
    </citation>
    <scope>NUCLEOTIDE SEQUENCE [LARGE SCALE GENOMIC DNA]</scope>
    <source>
        <strain evidence="8 9">970</strain>
    </source>
</reference>
<evidence type="ECO:0000313" key="9">
    <source>
        <dbReference type="Proteomes" id="UP000002964"/>
    </source>
</evidence>
<dbReference type="GO" id="GO:0005886">
    <property type="term" value="C:plasma membrane"/>
    <property type="evidence" value="ECO:0007669"/>
    <property type="project" value="TreeGrafter"/>
</dbReference>
<feature type="domain" description="Multidrug resistance protein MdtA-like barrel-sandwich hybrid" evidence="5">
    <location>
        <begin position="68"/>
        <end position="210"/>
    </location>
</feature>
<evidence type="ECO:0000256" key="1">
    <source>
        <dbReference type="ARBA" id="ARBA00004519"/>
    </source>
</evidence>
<dbReference type="NCBIfam" id="TIGR01730">
    <property type="entry name" value="RND_mfp"/>
    <property type="match status" value="1"/>
</dbReference>
<evidence type="ECO:0000256" key="3">
    <source>
        <dbReference type="SAM" id="MobiDB-lite"/>
    </source>
</evidence>
<dbReference type="Gene3D" id="1.10.287.470">
    <property type="entry name" value="Helix hairpin bin"/>
    <property type="match status" value="1"/>
</dbReference>
<dbReference type="Proteomes" id="UP000002964">
    <property type="component" value="Unassembled WGS sequence"/>
</dbReference>
<sequence length="403" mass="42526">MMNPMSLRTLAFCVGALFLAGCDKPSGQGVGSGAGGPQMPPPEVSVVTAHPQSTPIMRELVGRLAATRTAQVRARVAGIVLKRVYTEGTDVKSGQVLFQIDPAHLKAKLNAEEAALAKAEADAVNAALTAKRYAELRQKKTISQQDLDTAHANERTTAAAVKEARANVESAQLDLSYATVRAPIAGRAGRALVTEGALVGQNEATLLTTVEQIDPIYVNFSQSGAELQELRHLAAKTQNAKHPATEDAGQVELLLNGKDPYPATGSVDFSDLAVDPGTGAVSLRAVVPNPDRRLLPGMFVTLRLTAGQLDNAFTLPQPVLARDSEGAYVMVVGAEGKVEQRRVETHGMTRTDWILTGDLAEGDRVIVTGLQKVKPGAVAKVAEPRDQIPPTEGQSPSADETKG</sequence>
<feature type="compositionally biased region" description="Polar residues" evidence="3">
    <location>
        <begin position="392"/>
        <end position="403"/>
    </location>
</feature>
<dbReference type="Pfam" id="PF25944">
    <property type="entry name" value="Beta-barrel_RND"/>
    <property type="match status" value="1"/>
</dbReference>
<dbReference type="EMBL" id="JH603171">
    <property type="protein sequence ID" value="EIC19379.1"/>
    <property type="molecule type" value="Genomic_DNA"/>
</dbReference>
<reference evidence="9" key="1">
    <citation type="submission" date="2011-06" db="EMBL/GenBank/DDBJ databases">
        <authorList>
            <consortium name="US DOE Joint Genome Institute (JGI-PGF)"/>
            <person name="Lucas S."/>
            <person name="Han J."/>
            <person name="Lapidus A."/>
            <person name="Cheng J.-F."/>
            <person name="Goodwin L."/>
            <person name="Pitluck S."/>
            <person name="Peters L."/>
            <person name="Land M.L."/>
            <person name="Hauser L."/>
            <person name="Vogl K."/>
            <person name="Liu Z."/>
            <person name="Overmann J."/>
            <person name="Frigaard N.-U."/>
            <person name="Bryant D.A."/>
            <person name="Woyke T.J."/>
        </authorList>
    </citation>
    <scope>NUCLEOTIDE SEQUENCE [LARGE SCALE GENOMIC DNA]</scope>
    <source>
        <strain evidence="9">970</strain>
    </source>
</reference>
<dbReference type="Gene3D" id="2.40.50.100">
    <property type="match status" value="1"/>
</dbReference>
<dbReference type="Gene3D" id="2.40.420.20">
    <property type="match status" value="1"/>
</dbReference>
<comment type="subcellular location">
    <subcellularLocation>
        <location evidence="1">Cell inner membrane</location>
        <topology evidence="1">Lipid-anchor</topology>
    </subcellularLocation>
</comment>
<evidence type="ECO:0000259" key="7">
    <source>
        <dbReference type="Pfam" id="PF25967"/>
    </source>
</evidence>
<feature type="domain" description="Multidrug resistance protein MdtA-like C-terminal permuted SH3" evidence="7">
    <location>
        <begin position="311"/>
        <end position="372"/>
    </location>
</feature>
<dbReference type="Pfam" id="PF25917">
    <property type="entry name" value="BSH_RND"/>
    <property type="match status" value="1"/>
</dbReference>
<dbReference type="Pfam" id="PF25967">
    <property type="entry name" value="RND-MFP_C"/>
    <property type="match status" value="1"/>
</dbReference>
<accession>H8Z8H4</accession>
<proteinExistence type="inferred from homology"/>
<dbReference type="GO" id="GO:0046677">
    <property type="term" value="P:response to antibiotic"/>
    <property type="evidence" value="ECO:0007669"/>
    <property type="project" value="TreeGrafter"/>
</dbReference>